<dbReference type="InterPro" id="IPR009501">
    <property type="entry name" value="UCP020269"/>
</dbReference>
<dbReference type="EMBL" id="CP015756">
    <property type="protein sequence ID" value="APC41435.1"/>
    <property type="molecule type" value="Genomic_DNA"/>
</dbReference>
<dbReference type="PANTHER" id="PTHR36179:SF2">
    <property type="entry name" value="LUD DOMAIN-CONTAINING PROTEIN"/>
    <property type="match status" value="1"/>
</dbReference>
<dbReference type="Pfam" id="PF02589">
    <property type="entry name" value="LUD_dom"/>
    <property type="match status" value="1"/>
</dbReference>
<dbReference type="AlphaFoldDB" id="A0A1J0GJE1"/>
<feature type="domain" description="LUD" evidence="1">
    <location>
        <begin position="15"/>
        <end position="207"/>
    </location>
</feature>
<dbReference type="PANTHER" id="PTHR36179">
    <property type="entry name" value="LUD_DOM DOMAIN-CONTAINING PROTEIN"/>
    <property type="match status" value="1"/>
</dbReference>
<dbReference type="RefSeq" id="WP_071613729.1">
    <property type="nucleotide sequence ID" value="NZ_CP015756.1"/>
</dbReference>
<reference evidence="3" key="1">
    <citation type="journal article" date="2016" name="Front. Microbiol.">
        <title>Complete Genome Sequence of Clostridium estertheticum DSM 8809, a Microbe Identified in Spoiled Vacuum Packed Beef.</title>
        <authorList>
            <person name="Yu Z."/>
            <person name="Gunn L."/>
            <person name="Brennan E."/>
            <person name="Reid R."/>
            <person name="Wall P.G."/>
            <person name="Gaora O.P."/>
            <person name="Hurley D."/>
            <person name="Bolton D."/>
            <person name="Fanning S."/>
        </authorList>
    </citation>
    <scope>NUCLEOTIDE SEQUENCE [LARGE SCALE GENOMIC DNA]</scope>
    <source>
        <strain evidence="3">DSM 8809</strain>
    </source>
</reference>
<dbReference type="STRING" id="1552.A7L45_15800"/>
<name>A0A1J0GJE1_9CLOT</name>
<sequence>MKEIYNLHNETIGLKVVENLKKNDFSAIYLKTGVEASKFIMDNIRKGDKVGFGGSMTVVKLGIQEKVASLGGFVLDHGDPTLSPDDKMETMRGELLSDVFICSSNAVTMDGELVNIDGVGNRIAAMTFGPKKVIIVVGVNKICKNESSAFERLEQIAAPMNNMRLKMPNPCTKTGVCMDCKAASRICRVYSVIKRRPVRTDMTVIVIGEELGY</sequence>
<dbReference type="InterPro" id="IPR003741">
    <property type="entry name" value="LUD_dom"/>
</dbReference>
<dbReference type="PIRSF" id="PIRSF020269">
    <property type="entry name" value="DUF1121"/>
    <property type="match status" value="1"/>
</dbReference>
<dbReference type="KEGG" id="ceu:A7L45_15800"/>
<protein>
    <submittedName>
        <fullName evidence="2">Lactate utilization protein C</fullName>
    </submittedName>
</protein>
<evidence type="ECO:0000313" key="2">
    <source>
        <dbReference type="EMBL" id="APC41435.1"/>
    </source>
</evidence>
<dbReference type="OrthoDB" id="9809147at2"/>
<organism evidence="2 3">
    <name type="scientific">Clostridium estertheticum subsp. estertheticum</name>
    <dbReference type="NCBI Taxonomy" id="1552"/>
    <lineage>
        <taxon>Bacteria</taxon>
        <taxon>Bacillati</taxon>
        <taxon>Bacillota</taxon>
        <taxon>Clostridia</taxon>
        <taxon>Eubacteriales</taxon>
        <taxon>Clostridiaceae</taxon>
        <taxon>Clostridium</taxon>
    </lineage>
</organism>
<evidence type="ECO:0000313" key="3">
    <source>
        <dbReference type="Proteomes" id="UP000182569"/>
    </source>
</evidence>
<dbReference type="Proteomes" id="UP000182569">
    <property type="component" value="Chromosome"/>
</dbReference>
<gene>
    <name evidence="2" type="ORF">A7L45_15800</name>
</gene>
<keyword evidence="3" id="KW-1185">Reference proteome</keyword>
<proteinExistence type="predicted"/>
<accession>A0A1J0GJE1</accession>
<evidence type="ECO:0000259" key="1">
    <source>
        <dbReference type="Pfam" id="PF02589"/>
    </source>
</evidence>